<accession>A0A0D0D788</accession>
<reference evidence="1 2" key="1">
    <citation type="submission" date="2014-04" db="EMBL/GenBank/DDBJ databases">
        <authorList>
            <consortium name="DOE Joint Genome Institute"/>
            <person name="Kuo A."/>
            <person name="Kohler A."/>
            <person name="Jargeat P."/>
            <person name="Nagy L.G."/>
            <person name="Floudas D."/>
            <person name="Copeland A."/>
            <person name="Barry K.W."/>
            <person name="Cichocki N."/>
            <person name="Veneault-Fourrey C."/>
            <person name="LaButti K."/>
            <person name="Lindquist E.A."/>
            <person name="Lipzen A."/>
            <person name="Lundell T."/>
            <person name="Morin E."/>
            <person name="Murat C."/>
            <person name="Sun H."/>
            <person name="Tunlid A."/>
            <person name="Henrissat B."/>
            <person name="Grigoriev I.V."/>
            <person name="Hibbett D.S."/>
            <person name="Martin F."/>
            <person name="Nordberg H.P."/>
            <person name="Cantor M.N."/>
            <person name="Hua S.X."/>
        </authorList>
    </citation>
    <scope>NUCLEOTIDE SEQUENCE [LARGE SCALE GENOMIC DNA]</scope>
    <source>
        <strain evidence="1 2">Ve08.2h10</strain>
    </source>
</reference>
<proteinExistence type="predicted"/>
<feature type="non-terminal residue" evidence="1">
    <location>
        <position position="1"/>
    </location>
</feature>
<evidence type="ECO:0000313" key="2">
    <source>
        <dbReference type="Proteomes" id="UP000054538"/>
    </source>
</evidence>
<organism evidence="1 2">
    <name type="scientific">Paxillus rubicundulus Ve08.2h10</name>
    <dbReference type="NCBI Taxonomy" id="930991"/>
    <lineage>
        <taxon>Eukaryota</taxon>
        <taxon>Fungi</taxon>
        <taxon>Dikarya</taxon>
        <taxon>Basidiomycota</taxon>
        <taxon>Agaricomycotina</taxon>
        <taxon>Agaricomycetes</taxon>
        <taxon>Agaricomycetidae</taxon>
        <taxon>Boletales</taxon>
        <taxon>Paxilineae</taxon>
        <taxon>Paxillaceae</taxon>
        <taxon>Paxillus</taxon>
    </lineage>
</organism>
<dbReference type="Proteomes" id="UP000054538">
    <property type="component" value="Unassembled WGS sequence"/>
</dbReference>
<dbReference type="HOGENOM" id="CLU_124561_2_0_1"/>
<dbReference type="InParanoid" id="A0A0D0D788"/>
<name>A0A0D0D788_9AGAM</name>
<protein>
    <submittedName>
        <fullName evidence="1">Uncharacterized protein</fullName>
    </submittedName>
</protein>
<gene>
    <name evidence="1" type="ORF">PAXRUDRAFT_77519</name>
</gene>
<feature type="non-terminal residue" evidence="1">
    <location>
        <position position="88"/>
    </location>
</feature>
<dbReference type="OrthoDB" id="2675723at2759"/>
<dbReference type="EMBL" id="KN826254">
    <property type="protein sequence ID" value="KIK79536.1"/>
    <property type="molecule type" value="Genomic_DNA"/>
</dbReference>
<dbReference type="AlphaFoldDB" id="A0A0D0D788"/>
<sequence length="88" mass="9762">ALPLPLLLGRRNCNEHGLAAVADLELPLCIGQANDTLQSIHFTLADKVVLFHNEVCQASNQPANTHERGKVHQADTRLSRHAQIYRKC</sequence>
<keyword evidence="2" id="KW-1185">Reference proteome</keyword>
<evidence type="ECO:0000313" key="1">
    <source>
        <dbReference type="EMBL" id="KIK79536.1"/>
    </source>
</evidence>
<reference evidence="2" key="2">
    <citation type="submission" date="2015-01" db="EMBL/GenBank/DDBJ databases">
        <title>Evolutionary Origins and Diversification of the Mycorrhizal Mutualists.</title>
        <authorList>
            <consortium name="DOE Joint Genome Institute"/>
            <consortium name="Mycorrhizal Genomics Consortium"/>
            <person name="Kohler A."/>
            <person name="Kuo A."/>
            <person name="Nagy L.G."/>
            <person name="Floudas D."/>
            <person name="Copeland A."/>
            <person name="Barry K.W."/>
            <person name="Cichocki N."/>
            <person name="Veneault-Fourrey C."/>
            <person name="LaButti K."/>
            <person name="Lindquist E.A."/>
            <person name="Lipzen A."/>
            <person name="Lundell T."/>
            <person name="Morin E."/>
            <person name="Murat C."/>
            <person name="Riley R."/>
            <person name="Ohm R."/>
            <person name="Sun H."/>
            <person name="Tunlid A."/>
            <person name="Henrissat B."/>
            <person name="Grigoriev I.V."/>
            <person name="Hibbett D.S."/>
            <person name="Martin F."/>
        </authorList>
    </citation>
    <scope>NUCLEOTIDE SEQUENCE [LARGE SCALE GENOMIC DNA]</scope>
    <source>
        <strain evidence="2">Ve08.2h10</strain>
    </source>
</reference>